<feature type="transmembrane region" description="Helical" evidence="1">
    <location>
        <begin position="97"/>
        <end position="119"/>
    </location>
</feature>
<dbReference type="SUPFAM" id="SSF81442">
    <property type="entry name" value="Cytochrome c oxidase subunit I-like"/>
    <property type="match status" value="1"/>
</dbReference>
<dbReference type="Gene3D" id="1.20.210.10">
    <property type="entry name" value="Cytochrome c oxidase-like, subunit I domain"/>
    <property type="match status" value="1"/>
</dbReference>
<organism evidence="2 3">
    <name type="scientific">Cypionkella sinensis</name>
    <dbReference type="NCBI Taxonomy" id="1756043"/>
    <lineage>
        <taxon>Bacteria</taxon>
        <taxon>Pseudomonadati</taxon>
        <taxon>Pseudomonadota</taxon>
        <taxon>Alphaproteobacteria</taxon>
        <taxon>Rhodobacterales</taxon>
        <taxon>Paracoccaceae</taxon>
        <taxon>Cypionkella</taxon>
    </lineage>
</organism>
<feature type="transmembrane region" description="Helical" evidence="1">
    <location>
        <begin position="66"/>
        <end position="85"/>
    </location>
</feature>
<sequence>MTGNVFLRTSVIFLTCGVVLGVKMGMAEDFVQAPTHAHLNLVGGVWMFLAGLFYNANPQISGRLIGVHYVLTLVGMMGFGIGLYGKLAGAAWGELPLIAGSSLSALGLIMFAVIVWMGTGRAARV</sequence>
<feature type="transmembrane region" description="Helical" evidence="1">
    <location>
        <begin position="37"/>
        <end position="54"/>
    </location>
</feature>
<dbReference type="Proteomes" id="UP001595547">
    <property type="component" value="Unassembled WGS sequence"/>
</dbReference>
<keyword evidence="1" id="KW-0812">Transmembrane</keyword>
<reference evidence="3" key="1">
    <citation type="journal article" date="2019" name="Int. J. Syst. Evol. Microbiol.">
        <title>The Global Catalogue of Microorganisms (GCM) 10K type strain sequencing project: providing services to taxonomists for standard genome sequencing and annotation.</title>
        <authorList>
            <consortium name="The Broad Institute Genomics Platform"/>
            <consortium name="The Broad Institute Genome Sequencing Center for Infectious Disease"/>
            <person name="Wu L."/>
            <person name="Ma J."/>
        </authorList>
    </citation>
    <scope>NUCLEOTIDE SEQUENCE [LARGE SCALE GENOMIC DNA]</scope>
    <source>
        <strain evidence="3">KCTC 52039</strain>
    </source>
</reference>
<comment type="caution">
    <text evidence="2">The sequence shown here is derived from an EMBL/GenBank/DDBJ whole genome shotgun (WGS) entry which is preliminary data.</text>
</comment>
<name>A0ABV7IWX5_9RHOB</name>
<evidence type="ECO:0008006" key="4">
    <source>
        <dbReference type="Google" id="ProtNLM"/>
    </source>
</evidence>
<protein>
    <recommendedName>
        <fullName evidence="4">TonB-dependent receptor</fullName>
    </recommendedName>
</protein>
<accession>A0ABV7IWX5</accession>
<dbReference type="EMBL" id="JBHRTO010000001">
    <property type="protein sequence ID" value="MFC3179940.1"/>
    <property type="molecule type" value="Genomic_DNA"/>
</dbReference>
<proteinExistence type="predicted"/>
<keyword evidence="1" id="KW-1133">Transmembrane helix</keyword>
<gene>
    <name evidence="2" type="ORF">ACFOGH_02970</name>
</gene>
<dbReference type="RefSeq" id="WP_380071557.1">
    <property type="nucleotide sequence ID" value="NZ_JBHRTO010000001.1"/>
</dbReference>
<evidence type="ECO:0000313" key="3">
    <source>
        <dbReference type="Proteomes" id="UP001595547"/>
    </source>
</evidence>
<keyword evidence="1" id="KW-0472">Membrane</keyword>
<evidence type="ECO:0000256" key="1">
    <source>
        <dbReference type="SAM" id="Phobius"/>
    </source>
</evidence>
<keyword evidence="3" id="KW-1185">Reference proteome</keyword>
<dbReference type="InterPro" id="IPR036927">
    <property type="entry name" value="Cyt_c_oxase-like_su1_sf"/>
</dbReference>
<evidence type="ECO:0000313" key="2">
    <source>
        <dbReference type="EMBL" id="MFC3179940.1"/>
    </source>
</evidence>